<protein>
    <submittedName>
        <fullName evidence="1">Uncharacterized protein</fullName>
    </submittedName>
</protein>
<reference evidence="1" key="1">
    <citation type="submission" date="2023-03" db="UniProtKB">
        <authorList>
            <consortium name="EnsemblPlants"/>
        </authorList>
    </citation>
    <scope>IDENTIFICATION</scope>
</reference>
<name>A0A9I9E213_CUCME</name>
<evidence type="ECO:0000313" key="1">
    <source>
        <dbReference type="EnsemblPlants" id="MELO3C027710.2.1"/>
    </source>
</evidence>
<dbReference type="AlphaFoldDB" id="A0A9I9E213"/>
<dbReference type="EnsemblPlants" id="MELO3C027710.2.1">
    <property type="protein sequence ID" value="MELO3C027710.2.1"/>
    <property type="gene ID" value="MELO3C027710.2"/>
</dbReference>
<dbReference type="Gramene" id="MELO3C027710.2.1">
    <property type="protein sequence ID" value="MELO3C027710.2.1"/>
    <property type="gene ID" value="MELO3C027710.2"/>
</dbReference>
<proteinExistence type="predicted"/>
<sequence length="37" mass="4253">MKHPPKKPYLAKYPSRRSTAHFLFLALTAPESRAEDP</sequence>
<organism evidence="1">
    <name type="scientific">Cucumis melo</name>
    <name type="common">Muskmelon</name>
    <dbReference type="NCBI Taxonomy" id="3656"/>
    <lineage>
        <taxon>Eukaryota</taxon>
        <taxon>Viridiplantae</taxon>
        <taxon>Streptophyta</taxon>
        <taxon>Embryophyta</taxon>
        <taxon>Tracheophyta</taxon>
        <taxon>Spermatophyta</taxon>
        <taxon>Magnoliopsida</taxon>
        <taxon>eudicotyledons</taxon>
        <taxon>Gunneridae</taxon>
        <taxon>Pentapetalae</taxon>
        <taxon>rosids</taxon>
        <taxon>fabids</taxon>
        <taxon>Cucurbitales</taxon>
        <taxon>Cucurbitaceae</taxon>
        <taxon>Benincaseae</taxon>
        <taxon>Cucumis</taxon>
    </lineage>
</organism>
<accession>A0A9I9E213</accession>